<dbReference type="OMA" id="HCTNDAF"/>
<dbReference type="GeneID" id="108664822"/>
<reference evidence="5" key="1">
    <citation type="submission" date="2025-08" db="UniProtKB">
        <authorList>
            <consortium name="RefSeq"/>
        </authorList>
    </citation>
    <scope>IDENTIFICATION</scope>
    <source>
        <tissue evidence="5">Whole organism</tissue>
    </source>
</reference>
<feature type="chain" id="PRO_5037455761" evidence="2">
    <location>
        <begin position="31"/>
        <end position="336"/>
    </location>
</feature>
<evidence type="ECO:0000256" key="1">
    <source>
        <dbReference type="ARBA" id="ARBA00006865"/>
    </source>
</evidence>
<evidence type="ECO:0000313" key="5">
    <source>
        <dbReference type="RefSeq" id="XP_047737167.1"/>
    </source>
</evidence>
<dbReference type="AlphaFoldDB" id="A0A979FKB5"/>
<accession>A0A979FKB5</accession>
<dbReference type="KEGG" id="hazt:108664822"/>
<gene>
    <name evidence="5" type="primary">LOC108664822</name>
</gene>
<dbReference type="InterPro" id="IPR000757">
    <property type="entry name" value="Beta-glucanase-like"/>
</dbReference>
<dbReference type="OrthoDB" id="4781at2759"/>
<dbReference type="PROSITE" id="PS51762">
    <property type="entry name" value="GH16_2"/>
    <property type="match status" value="1"/>
</dbReference>
<dbReference type="PANTHER" id="PTHR10963">
    <property type="entry name" value="GLYCOSYL HYDROLASE-RELATED"/>
    <property type="match status" value="1"/>
</dbReference>
<evidence type="ECO:0000256" key="2">
    <source>
        <dbReference type="SAM" id="SignalP"/>
    </source>
</evidence>
<evidence type="ECO:0000259" key="3">
    <source>
        <dbReference type="PROSITE" id="PS51762"/>
    </source>
</evidence>
<comment type="similarity">
    <text evidence="1">Belongs to the glycosyl hydrolase 16 family.</text>
</comment>
<feature type="domain" description="GH16" evidence="3">
    <location>
        <begin position="27"/>
        <end position="336"/>
    </location>
</feature>
<dbReference type="GO" id="GO:0005975">
    <property type="term" value="P:carbohydrate metabolic process"/>
    <property type="evidence" value="ECO:0007669"/>
    <property type="project" value="InterPro"/>
</dbReference>
<name>A0A979FKB5_HYAAZ</name>
<keyword evidence="2" id="KW-0732">Signal</keyword>
<dbReference type="SUPFAM" id="SSF49899">
    <property type="entry name" value="Concanavalin A-like lectins/glucanases"/>
    <property type="match status" value="1"/>
</dbReference>
<proteinExistence type="inferred from homology"/>
<dbReference type="InterPro" id="IPR050546">
    <property type="entry name" value="Glycosyl_Hydrlase_16"/>
</dbReference>
<dbReference type="GO" id="GO:0004553">
    <property type="term" value="F:hydrolase activity, hydrolyzing O-glycosyl compounds"/>
    <property type="evidence" value="ECO:0007669"/>
    <property type="project" value="InterPro"/>
</dbReference>
<dbReference type="PANTHER" id="PTHR10963:SF55">
    <property type="entry name" value="GLYCOSIDE HYDROLASE FAMILY 16 PROTEIN"/>
    <property type="match status" value="1"/>
</dbReference>
<organism evidence="4 5">
    <name type="scientific">Hyalella azteca</name>
    <name type="common">Amphipod</name>
    <dbReference type="NCBI Taxonomy" id="294128"/>
    <lineage>
        <taxon>Eukaryota</taxon>
        <taxon>Metazoa</taxon>
        <taxon>Ecdysozoa</taxon>
        <taxon>Arthropoda</taxon>
        <taxon>Crustacea</taxon>
        <taxon>Multicrustacea</taxon>
        <taxon>Malacostraca</taxon>
        <taxon>Eumalacostraca</taxon>
        <taxon>Peracarida</taxon>
        <taxon>Amphipoda</taxon>
        <taxon>Senticaudata</taxon>
        <taxon>Talitrida</taxon>
        <taxon>Talitroidea</taxon>
        <taxon>Hyalellidae</taxon>
        <taxon>Hyalella</taxon>
    </lineage>
</organism>
<protein>
    <submittedName>
        <fullName evidence="5">Beta-1,3-glucan-binding protein-like</fullName>
    </submittedName>
</protein>
<evidence type="ECO:0000313" key="4">
    <source>
        <dbReference type="Proteomes" id="UP000694843"/>
    </source>
</evidence>
<dbReference type="Pfam" id="PF26113">
    <property type="entry name" value="GH16_XgeA"/>
    <property type="match status" value="1"/>
</dbReference>
<sequence length="336" mass="37350">MFSTQACFPATEVIMKLLLIFAFGLAASQGAEIKDANSCKSFPCLIFSDDFNNLDPAAWQHEVTLGGGGNWEFQAYVKDRSVTYTRDGTLFIKPELTANKRGEAFLTTGTWDLGAECTNDAWFGCKRVGANGLLNPVLSGRIRTQSFFNFRFGRVDVRAKMPRGDWLWPAIWLLPKTDHYGGWPASGEIDIVEARGEKAPDEAKLKQCCLSLTSVLYRYYLDDKQVLRVDPGKSFWDFGGLANSGRVNPWSGGTKMAPFDREFYLILNLAVGGVNGYFPDGLSGSSPKPWSNHQPDAPAAFWKAKNQWLPSWQNGKPGISESASLQVDYIKVWKLS</sequence>
<dbReference type="RefSeq" id="XP_047737167.1">
    <property type="nucleotide sequence ID" value="XM_047881211.1"/>
</dbReference>
<keyword evidence="4" id="KW-1185">Reference proteome</keyword>
<feature type="signal peptide" evidence="2">
    <location>
        <begin position="1"/>
        <end position="30"/>
    </location>
</feature>
<dbReference type="InterPro" id="IPR013320">
    <property type="entry name" value="ConA-like_dom_sf"/>
</dbReference>
<dbReference type="Gene3D" id="2.60.120.200">
    <property type="match status" value="2"/>
</dbReference>
<dbReference type="Proteomes" id="UP000694843">
    <property type="component" value="Unplaced"/>
</dbReference>